<dbReference type="AlphaFoldDB" id="A0A8H6LVD3"/>
<dbReference type="Proteomes" id="UP000521943">
    <property type="component" value="Unassembled WGS sequence"/>
</dbReference>
<feature type="region of interest" description="Disordered" evidence="1">
    <location>
        <begin position="15"/>
        <end position="42"/>
    </location>
</feature>
<evidence type="ECO:0000313" key="2">
    <source>
        <dbReference type="EMBL" id="KAF6745308.1"/>
    </source>
</evidence>
<gene>
    <name evidence="2" type="ORF">DFP72DRAFT_1176380</name>
</gene>
<comment type="caution">
    <text evidence="2">The sequence shown here is derived from an EMBL/GenBank/DDBJ whole genome shotgun (WGS) entry which is preliminary data.</text>
</comment>
<protein>
    <submittedName>
        <fullName evidence="2">Uncharacterized protein</fullName>
    </submittedName>
</protein>
<name>A0A8H6LVD3_9AGAR</name>
<organism evidence="2 3">
    <name type="scientific">Ephemerocybe angulata</name>
    <dbReference type="NCBI Taxonomy" id="980116"/>
    <lineage>
        <taxon>Eukaryota</taxon>
        <taxon>Fungi</taxon>
        <taxon>Dikarya</taxon>
        <taxon>Basidiomycota</taxon>
        <taxon>Agaricomycotina</taxon>
        <taxon>Agaricomycetes</taxon>
        <taxon>Agaricomycetidae</taxon>
        <taxon>Agaricales</taxon>
        <taxon>Agaricineae</taxon>
        <taxon>Psathyrellaceae</taxon>
        <taxon>Ephemerocybe</taxon>
    </lineage>
</organism>
<keyword evidence="3" id="KW-1185">Reference proteome</keyword>
<proteinExistence type="predicted"/>
<evidence type="ECO:0000256" key="1">
    <source>
        <dbReference type="SAM" id="MobiDB-lite"/>
    </source>
</evidence>
<sequence>MVLVVDVDDVCHRHNRARSASSRRAHTRASTSRRAPASHRHRHFTRLSSGIPGLHSQSSTPCSGPFRWHGSHRKAELLYVVEGNGWRTSFRLAKVASSWLGVETWASLAAHLRAHPVFTVLGTLWRVDVVAPSVTTLDCWFGAAVQGEGRNGLVY</sequence>
<dbReference type="EMBL" id="JACGCI010000107">
    <property type="protein sequence ID" value="KAF6745308.1"/>
    <property type="molecule type" value="Genomic_DNA"/>
</dbReference>
<evidence type="ECO:0000313" key="3">
    <source>
        <dbReference type="Proteomes" id="UP000521943"/>
    </source>
</evidence>
<reference evidence="2 3" key="1">
    <citation type="submission" date="2020-07" db="EMBL/GenBank/DDBJ databases">
        <title>Comparative genomics of pyrophilous fungi reveals a link between fire events and developmental genes.</title>
        <authorList>
            <consortium name="DOE Joint Genome Institute"/>
            <person name="Steindorff A.S."/>
            <person name="Carver A."/>
            <person name="Calhoun S."/>
            <person name="Stillman K."/>
            <person name="Liu H."/>
            <person name="Lipzen A."/>
            <person name="Pangilinan J."/>
            <person name="Labutti K."/>
            <person name="Bruns T.D."/>
            <person name="Grigoriev I.V."/>
        </authorList>
    </citation>
    <scope>NUCLEOTIDE SEQUENCE [LARGE SCALE GENOMIC DNA]</scope>
    <source>
        <strain evidence="2 3">CBS 144469</strain>
    </source>
</reference>
<feature type="compositionally biased region" description="Basic residues" evidence="1">
    <location>
        <begin position="15"/>
        <end position="27"/>
    </location>
</feature>
<accession>A0A8H6LVD3</accession>